<keyword evidence="4" id="KW-1185">Reference proteome</keyword>
<dbReference type="AlphaFoldDB" id="A0AAV5E0V9"/>
<dbReference type="SUPFAM" id="SSF46689">
    <property type="entry name" value="Homeodomain-like"/>
    <property type="match status" value="1"/>
</dbReference>
<evidence type="ECO:0000256" key="1">
    <source>
        <dbReference type="SAM" id="MobiDB-lite"/>
    </source>
</evidence>
<feature type="compositionally biased region" description="Acidic residues" evidence="1">
    <location>
        <begin position="511"/>
        <end position="525"/>
    </location>
</feature>
<reference evidence="3" key="2">
    <citation type="submission" date="2021-12" db="EMBL/GenBank/DDBJ databases">
        <title>Resequencing data analysis of finger millet.</title>
        <authorList>
            <person name="Hatakeyama M."/>
            <person name="Aluri S."/>
            <person name="Balachadran M.T."/>
            <person name="Sivarajan S.R."/>
            <person name="Poveda L."/>
            <person name="Shimizu-Inatsugi R."/>
            <person name="Schlapbach R."/>
            <person name="Sreeman S.M."/>
            <person name="Shimizu K.K."/>
        </authorList>
    </citation>
    <scope>NUCLEOTIDE SEQUENCE</scope>
</reference>
<dbReference type="InterPro" id="IPR006456">
    <property type="entry name" value="ZF_HD_homeobox_Cys/His_dimer"/>
</dbReference>
<dbReference type="PROSITE" id="PS51523">
    <property type="entry name" value="ZF_HD_DIMER"/>
    <property type="match status" value="1"/>
</dbReference>
<feature type="region of interest" description="Disordered" evidence="1">
    <location>
        <begin position="471"/>
        <end position="561"/>
    </location>
</feature>
<evidence type="ECO:0000313" key="4">
    <source>
        <dbReference type="Proteomes" id="UP001054889"/>
    </source>
</evidence>
<dbReference type="PANTHER" id="PTHR32133:SF359">
    <property type="entry name" value="F-BOX DOMAIN-CONTAINING PROTEIN"/>
    <property type="match status" value="1"/>
</dbReference>
<feature type="compositionally biased region" description="Low complexity" evidence="1">
    <location>
        <begin position="615"/>
        <end position="639"/>
    </location>
</feature>
<dbReference type="PANTHER" id="PTHR32133">
    <property type="entry name" value="OS07G0120400 PROTEIN"/>
    <property type="match status" value="1"/>
</dbReference>
<organism evidence="3 4">
    <name type="scientific">Eleusine coracana subsp. coracana</name>
    <dbReference type="NCBI Taxonomy" id="191504"/>
    <lineage>
        <taxon>Eukaryota</taxon>
        <taxon>Viridiplantae</taxon>
        <taxon>Streptophyta</taxon>
        <taxon>Embryophyta</taxon>
        <taxon>Tracheophyta</taxon>
        <taxon>Spermatophyta</taxon>
        <taxon>Magnoliopsida</taxon>
        <taxon>Liliopsida</taxon>
        <taxon>Poales</taxon>
        <taxon>Poaceae</taxon>
        <taxon>PACMAD clade</taxon>
        <taxon>Chloridoideae</taxon>
        <taxon>Cynodonteae</taxon>
        <taxon>Eleusininae</taxon>
        <taxon>Eleusine</taxon>
    </lineage>
</organism>
<dbReference type="NCBIfam" id="TIGR01566">
    <property type="entry name" value="ZF_HD_prot_N"/>
    <property type="match status" value="1"/>
</dbReference>
<evidence type="ECO:0000313" key="3">
    <source>
        <dbReference type="EMBL" id="GJN16125.1"/>
    </source>
</evidence>
<dbReference type="InterPro" id="IPR009057">
    <property type="entry name" value="Homeodomain-like_sf"/>
</dbReference>
<comment type="caution">
    <text evidence="3">The sequence shown here is derived from an EMBL/GenBank/DDBJ whole genome shotgun (WGS) entry which is preliminary data.</text>
</comment>
<feature type="compositionally biased region" description="Pro residues" evidence="1">
    <location>
        <begin position="471"/>
        <end position="482"/>
    </location>
</feature>
<dbReference type="Gene3D" id="1.10.10.60">
    <property type="entry name" value="Homeodomain-like"/>
    <property type="match status" value="1"/>
</dbReference>
<dbReference type="Proteomes" id="UP001054889">
    <property type="component" value="Unassembled WGS sequence"/>
</dbReference>
<dbReference type="InterPro" id="IPR036047">
    <property type="entry name" value="F-box-like_dom_sf"/>
</dbReference>
<sequence>MALPELIDDAIAEILLRLPPDEPSFLVRASLVCKSWCRLLSDPAFLRRYREFHRAPPLLGFLRNLYDGCPRFRFVPTAAASPFATPAFDGRDGWAIECRHGRALLDIFPLRDLVVWDPVTGDQRPVPAPVHPHKHYTAAVLCGVDGCDHLDCHGGPFRVVFVGYFVDEEDEAEVFTWASEYTSETGAFSEPSTIQLGCYIETRPSVLSGDALYFSLDQGKRILKYDLVGRSLSVIDGPQAYKQPEGIAVTSEDGSLGLVGVKDDSMYLWSWQVGSDGVSGWVQNKVIKLKTLLPILHVSDSFNVIGFAEGTNTILMSTDVGVFTIVLKSGQARKVGEQGSYYAVAPYTSFYTSGSVSERWSDLGQEQRGEGGMEPVVDVKYRPALYRHGSGGVVEPTKKLGAAGEIEPAAGVGVYLECLRNHAASAGGHVVDGCCEFMPPAAAASLRCAACGCHRSFHRRVAAAEEALPPPAPRLALLPPPSTVVKAAPPHLLRRGEESRRRVAGDGGRWDDDETDEDSDYYDDDDGHRPMSPLPAMSPTSFYLSPAPPPHTPASSKQAMRELSERVGWRLRRRDDAVVADACRDIGVTRAVFKVWMHNNKHNFVPDAARRRNRSASSTTSASPVVPAPAAAASSGAQLQPPSHAAAAAAASVPPPPPVVVHAGFNISGSHAGFNINSSDDDYYVVQPATAS</sequence>
<dbReference type="Pfam" id="PF04770">
    <property type="entry name" value="ZF-HD_dimer"/>
    <property type="match status" value="1"/>
</dbReference>
<dbReference type="SUPFAM" id="SSF81383">
    <property type="entry name" value="F-box domain"/>
    <property type="match status" value="1"/>
</dbReference>
<dbReference type="Pfam" id="PF00646">
    <property type="entry name" value="F-box"/>
    <property type="match status" value="1"/>
</dbReference>
<gene>
    <name evidence="3" type="primary">gb03082</name>
    <name evidence="3" type="ORF">PR202_gb03082</name>
</gene>
<accession>A0AAV5E0V9</accession>
<feature type="compositionally biased region" description="Basic and acidic residues" evidence="1">
    <location>
        <begin position="494"/>
        <end position="510"/>
    </location>
</feature>
<dbReference type="InterPro" id="IPR001810">
    <property type="entry name" value="F-box_dom"/>
</dbReference>
<evidence type="ECO:0000259" key="2">
    <source>
        <dbReference type="PROSITE" id="PS51523"/>
    </source>
</evidence>
<dbReference type="EMBL" id="BQKI01000072">
    <property type="protein sequence ID" value="GJN16125.1"/>
    <property type="molecule type" value="Genomic_DNA"/>
</dbReference>
<proteinExistence type="predicted"/>
<feature type="region of interest" description="Disordered" evidence="1">
    <location>
        <begin position="608"/>
        <end position="639"/>
    </location>
</feature>
<protein>
    <recommendedName>
        <fullName evidence="2">ZF-HD dimerization-type domain-containing protein</fullName>
    </recommendedName>
</protein>
<reference evidence="3" key="1">
    <citation type="journal article" date="2018" name="DNA Res.">
        <title>Multiple hybrid de novo genome assembly of finger millet, an orphan allotetraploid crop.</title>
        <authorList>
            <person name="Hatakeyama M."/>
            <person name="Aluri S."/>
            <person name="Balachadran M.T."/>
            <person name="Sivarajan S.R."/>
            <person name="Patrignani A."/>
            <person name="Gruter S."/>
            <person name="Poveda L."/>
            <person name="Shimizu-Inatsugi R."/>
            <person name="Baeten J."/>
            <person name="Francoijs K.J."/>
            <person name="Nataraja K.N."/>
            <person name="Reddy Y.A.N."/>
            <person name="Phadnis S."/>
            <person name="Ravikumar R.L."/>
            <person name="Schlapbach R."/>
            <person name="Sreeman S.M."/>
            <person name="Shimizu K.K."/>
        </authorList>
    </citation>
    <scope>NUCLEOTIDE SEQUENCE</scope>
</reference>
<name>A0AAV5E0V9_ELECO</name>
<dbReference type="Gene3D" id="1.20.1280.50">
    <property type="match status" value="1"/>
</dbReference>
<feature type="domain" description="ZF-HD dimerization-type" evidence="2">
    <location>
        <begin position="415"/>
        <end position="461"/>
    </location>
</feature>